<sequence length="265" mass="30469">MGQKHYKQTISSRRRRAKKKRKNRKKIHLFEDFFSGIYISIHPIPPPYPPQRRINLPELGKAAKQGNSAVRDDGLFVPEEFMTNAKARGNAFVWASVMFQEEPRKGMMQLAHPPQPRHSDLYTNNERRMNAPRIMSLFPRCGQIWPIWASFSSIALKESPDRVGSCQQAFRAARKLTTLFHHRIALPGYTTSSLTHKKISMLLISPFVDISIQGCPFGNSNPPEETTLTSLAIYCLLWRHNLFSDDNHPQIRAFGARTSMNQPWQ</sequence>
<name>A0A8X6JTL7_TRICU</name>
<evidence type="ECO:0000313" key="2">
    <source>
        <dbReference type="EMBL" id="GFR18516.1"/>
    </source>
</evidence>
<dbReference type="AlphaFoldDB" id="A0A8X6JTL7"/>
<dbReference type="EMBL" id="BMAO01007787">
    <property type="protein sequence ID" value="GFR18516.1"/>
    <property type="molecule type" value="Genomic_DNA"/>
</dbReference>
<evidence type="ECO:0000256" key="1">
    <source>
        <dbReference type="SAM" id="MobiDB-lite"/>
    </source>
</evidence>
<gene>
    <name evidence="2" type="ORF">TNCT_485691</name>
</gene>
<organism evidence="2 3">
    <name type="scientific">Trichonephila clavata</name>
    <name type="common">Joro spider</name>
    <name type="synonym">Nephila clavata</name>
    <dbReference type="NCBI Taxonomy" id="2740835"/>
    <lineage>
        <taxon>Eukaryota</taxon>
        <taxon>Metazoa</taxon>
        <taxon>Ecdysozoa</taxon>
        <taxon>Arthropoda</taxon>
        <taxon>Chelicerata</taxon>
        <taxon>Arachnida</taxon>
        <taxon>Araneae</taxon>
        <taxon>Araneomorphae</taxon>
        <taxon>Entelegynae</taxon>
        <taxon>Araneoidea</taxon>
        <taxon>Nephilidae</taxon>
        <taxon>Trichonephila</taxon>
    </lineage>
</organism>
<accession>A0A8X6JTL7</accession>
<evidence type="ECO:0000313" key="3">
    <source>
        <dbReference type="Proteomes" id="UP000887116"/>
    </source>
</evidence>
<feature type="region of interest" description="Disordered" evidence="1">
    <location>
        <begin position="1"/>
        <end position="24"/>
    </location>
</feature>
<comment type="caution">
    <text evidence="2">The sequence shown here is derived from an EMBL/GenBank/DDBJ whole genome shotgun (WGS) entry which is preliminary data.</text>
</comment>
<reference evidence="2" key="1">
    <citation type="submission" date="2020-07" db="EMBL/GenBank/DDBJ databases">
        <title>Multicomponent nature underlies the extraordinary mechanical properties of spider dragline silk.</title>
        <authorList>
            <person name="Kono N."/>
            <person name="Nakamura H."/>
            <person name="Mori M."/>
            <person name="Yoshida Y."/>
            <person name="Ohtoshi R."/>
            <person name="Malay A.D."/>
            <person name="Moran D.A.P."/>
            <person name="Tomita M."/>
            <person name="Numata K."/>
            <person name="Arakawa K."/>
        </authorList>
    </citation>
    <scope>NUCLEOTIDE SEQUENCE</scope>
</reference>
<proteinExistence type="predicted"/>
<dbReference type="Proteomes" id="UP000887116">
    <property type="component" value="Unassembled WGS sequence"/>
</dbReference>
<protein>
    <submittedName>
        <fullName evidence="2">Uncharacterized protein</fullName>
    </submittedName>
</protein>
<keyword evidence="3" id="KW-1185">Reference proteome</keyword>